<gene>
    <name evidence="1" type="ORF">FAEPRAA2165_03025</name>
</gene>
<evidence type="ECO:0000313" key="2">
    <source>
        <dbReference type="Proteomes" id="UP000004619"/>
    </source>
</evidence>
<dbReference type="AlphaFoldDB" id="C7H9M3"/>
<dbReference type="Proteomes" id="UP000004619">
    <property type="component" value="Unassembled WGS sequence"/>
</dbReference>
<keyword evidence="2" id="KW-1185">Reference proteome</keyword>
<evidence type="ECO:0000313" key="1">
    <source>
        <dbReference type="EMBL" id="EEU95348.1"/>
    </source>
</evidence>
<dbReference type="HOGENOM" id="CLU_3168313_0_0_9"/>
<comment type="caution">
    <text evidence="1">The sequence shown here is derived from an EMBL/GenBank/DDBJ whole genome shotgun (WGS) entry which is preliminary data.</text>
</comment>
<dbReference type="STRING" id="411483.FAEPRAA2165_03025"/>
<proteinExistence type="predicted"/>
<accession>C7H9M3</accession>
<name>C7H9M3_FAED2</name>
<reference evidence="1" key="1">
    <citation type="submission" date="2009-08" db="EMBL/GenBank/DDBJ databases">
        <authorList>
            <person name="Weinstock G."/>
            <person name="Sodergren E."/>
            <person name="Clifton S."/>
            <person name="Fulton L."/>
            <person name="Fulton B."/>
            <person name="Courtney L."/>
            <person name="Fronick C."/>
            <person name="Harrison M."/>
            <person name="Strong C."/>
            <person name="Farmer C."/>
            <person name="Delahaunty K."/>
            <person name="Markovic C."/>
            <person name="Hall O."/>
            <person name="Minx P."/>
            <person name="Tomlinson C."/>
            <person name="Mitreva M."/>
            <person name="Nelson J."/>
            <person name="Hou S."/>
            <person name="Wollam A."/>
            <person name="Pepin K.H."/>
            <person name="Johnson M."/>
            <person name="Bhonagiri V."/>
            <person name="Nash W.E."/>
            <person name="Warren W."/>
            <person name="Chinwalla A."/>
            <person name="Mardis E.R."/>
            <person name="Wilson R.K."/>
        </authorList>
    </citation>
    <scope>NUCLEOTIDE SEQUENCE [LARGE SCALE GENOMIC DNA]</scope>
    <source>
        <strain evidence="1">A2-165</strain>
    </source>
</reference>
<organism evidence="1 2">
    <name type="scientific">Faecalibacterium duncaniae (strain DSM 17677 / JCM 31915 / A2-165)</name>
    <name type="common">Faecalibacterium prausnitzii</name>
    <dbReference type="NCBI Taxonomy" id="411483"/>
    <lineage>
        <taxon>Bacteria</taxon>
        <taxon>Bacillati</taxon>
        <taxon>Bacillota</taxon>
        <taxon>Clostridia</taxon>
        <taxon>Eubacteriales</taxon>
        <taxon>Oscillospiraceae</taxon>
        <taxon>Faecalibacterium</taxon>
    </lineage>
</organism>
<sequence>MTERFLALMFCTKKSEKTGIPDEIGCESTALWAKNLTHNGRTCKINQ</sequence>
<protein>
    <submittedName>
        <fullName evidence="1">Uncharacterized protein</fullName>
    </submittedName>
</protein>
<dbReference type="EMBL" id="ACOP02000081">
    <property type="protein sequence ID" value="EEU95348.1"/>
    <property type="molecule type" value="Genomic_DNA"/>
</dbReference>